<evidence type="ECO:0000313" key="5">
    <source>
        <dbReference type="Proteomes" id="UP001221302"/>
    </source>
</evidence>
<sequence length="116" mass="13737">MATPTKIKLHKQDYLEISWDNGKTIKYPLKFLRDESPDANNKGETILWKHYPAPAKTNVPPQGYEIEKIEMVGNYAIQIKWKDGYDYGIYSWDLLERFGDYLEVKDNLHQDFNHED</sequence>
<dbReference type="GO" id="GO:0046872">
    <property type="term" value="F:metal ion binding"/>
    <property type="evidence" value="ECO:0007669"/>
    <property type="project" value="UniProtKB-KW"/>
</dbReference>
<dbReference type="EMBL" id="JARGDL010000011">
    <property type="protein sequence ID" value="MDF1612258.1"/>
    <property type="molecule type" value="Genomic_DNA"/>
</dbReference>
<gene>
    <name evidence="4" type="ORF">P0M35_08860</name>
</gene>
<keyword evidence="1" id="KW-0479">Metal-binding</keyword>
<feature type="domain" description="Gamma-butyrobetaine hydroxylase-like N-terminal" evidence="3">
    <location>
        <begin position="8"/>
        <end position="95"/>
    </location>
</feature>
<dbReference type="Gene3D" id="3.30.2020.30">
    <property type="match status" value="1"/>
</dbReference>
<evidence type="ECO:0000256" key="2">
    <source>
        <dbReference type="ARBA" id="ARBA00023004"/>
    </source>
</evidence>
<dbReference type="RefSeq" id="WP_321536028.1">
    <property type="nucleotide sequence ID" value="NZ_JARGDL010000011.1"/>
</dbReference>
<accession>A0AAE3TEG4</accession>
<evidence type="ECO:0000259" key="3">
    <source>
        <dbReference type="Pfam" id="PF06155"/>
    </source>
</evidence>
<reference evidence="4" key="1">
    <citation type="submission" date="2023-03" db="EMBL/GenBank/DDBJ databases">
        <title>Stygiobacter electus gen. nov., sp. nov., facultatively anaerobic thermotolerant bacterium of the class Ignavibacteria from a well of Yessentuki mineral water deposit.</title>
        <authorList>
            <person name="Podosokorskaya O.A."/>
            <person name="Elcheninov A.G."/>
            <person name="Petrova N.F."/>
            <person name="Zavarzina D.G."/>
            <person name="Kublanov I.V."/>
            <person name="Merkel A.Y."/>
        </authorList>
    </citation>
    <scope>NUCLEOTIDE SEQUENCE</scope>
    <source>
        <strain evidence="4">09-Me</strain>
    </source>
</reference>
<evidence type="ECO:0000256" key="1">
    <source>
        <dbReference type="ARBA" id="ARBA00022723"/>
    </source>
</evidence>
<dbReference type="InterPro" id="IPR038492">
    <property type="entry name" value="GBBH-like_N_sf"/>
</dbReference>
<evidence type="ECO:0000313" key="4">
    <source>
        <dbReference type="EMBL" id="MDF1612258.1"/>
    </source>
</evidence>
<keyword evidence="2" id="KW-0408">Iron</keyword>
<dbReference type="PANTHER" id="PTHR35303">
    <property type="entry name" value="OS02G0197800 PROTEIN"/>
    <property type="match status" value="1"/>
</dbReference>
<organism evidence="4 5">
    <name type="scientific">Stygiobacter electus</name>
    <dbReference type="NCBI Taxonomy" id="3032292"/>
    <lineage>
        <taxon>Bacteria</taxon>
        <taxon>Pseudomonadati</taxon>
        <taxon>Ignavibacteriota</taxon>
        <taxon>Ignavibacteria</taxon>
        <taxon>Ignavibacteriales</taxon>
        <taxon>Melioribacteraceae</taxon>
        <taxon>Stygiobacter</taxon>
    </lineage>
</organism>
<name>A0AAE3TEG4_9BACT</name>
<proteinExistence type="predicted"/>
<keyword evidence="5" id="KW-1185">Reference proteome</keyword>
<protein>
    <submittedName>
        <fullName evidence="4">DUF971 domain-containing protein</fullName>
    </submittedName>
</protein>
<dbReference type="Pfam" id="PF06155">
    <property type="entry name" value="GBBH-like_N"/>
    <property type="match status" value="1"/>
</dbReference>
<dbReference type="InterPro" id="IPR010376">
    <property type="entry name" value="GBBH-like_N"/>
</dbReference>
<dbReference type="Proteomes" id="UP001221302">
    <property type="component" value="Unassembled WGS sequence"/>
</dbReference>
<dbReference type="AlphaFoldDB" id="A0AAE3TEG4"/>
<dbReference type="PANTHER" id="PTHR35303:SF5">
    <property type="entry name" value="OS02G0197800 PROTEIN"/>
    <property type="match status" value="1"/>
</dbReference>
<comment type="caution">
    <text evidence="4">The sequence shown here is derived from an EMBL/GenBank/DDBJ whole genome shotgun (WGS) entry which is preliminary data.</text>
</comment>